<evidence type="ECO:0000256" key="5">
    <source>
        <dbReference type="ARBA" id="ARBA00022723"/>
    </source>
</evidence>
<keyword evidence="7" id="KW-0106">Calcium</keyword>
<evidence type="ECO:0000259" key="16">
    <source>
        <dbReference type="PROSITE" id="PS50105"/>
    </source>
</evidence>
<name>A0A194Q464_PAPXU</name>
<gene>
    <name evidence="17" type="ORF">RR46_09416</name>
</gene>
<feature type="region of interest" description="Disordered" evidence="14">
    <location>
        <begin position="22"/>
        <end position="48"/>
    </location>
</feature>
<keyword evidence="1" id="KW-0813">Transport</keyword>
<dbReference type="InterPro" id="IPR001660">
    <property type="entry name" value="SAM"/>
</dbReference>
<evidence type="ECO:0000256" key="1">
    <source>
        <dbReference type="ARBA" id="ARBA00022448"/>
    </source>
</evidence>
<dbReference type="GO" id="GO:0051049">
    <property type="term" value="P:regulation of transport"/>
    <property type="evidence" value="ECO:0007669"/>
    <property type="project" value="UniProtKB-ARBA"/>
</dbReference>
<keyword evidence="12" id="KW-0325">Glycoprotein</keyword>
<dbReference type="FunFam" id="1.10.238.180:FF:000001">
    <property type="entry name" value="Stromal interaction molecule 1"/>
    <property type="match status" value="1"/>
</dbReference>
<dbReference type="CDD" id="cd09504">
    <property type="entry name" value="SAM_STIM-1_2-like"/>
    <property type="match status" value="1"/>
</dbReference>
<dbReference type="InterPro" id="IPR037608">
    <property type="entry name" value="STIM1/2"/>
</dbReference>
<evidence type="ECO:0000256" key="10">
    <source>
        <dbReference type="ARBA" id="ARBA00023065"/>
    </source>
</evidence>
<keyword evidence="8" id="KW-1133">Transmembrane helix</keyword>
<feature type="domain" description="SAM" evidence="16">
    <location>
        <begin position="145"/>
        <end position="203"/>
    </location>
</feature>
<keyword evidence="5" id="KW-0479">Metal-binding</keyword>
<evidence type="ECO:0000256" key="12">
    <source>
        <dbReference type="ARBA" id="ARBA00023180"/>
    </source>
</evidence>
<evidence type="ECO:0000256" key="15">
    <source>
        <dbReference type="SAM" id="SignalP"/>
    </source>
</evidence>
<evidence type="ECO:0000256" key="6">
    <source>
        <dbReference type="ARBA" id="ARBA00022729"/>
    </source>
</evidence>
<sequence>MRIGFVLYWCVLAFHLCKGDDTEKTESRENGRRTQWGPGSRSSSFVSDPAVSASNELILTEACNNEPACLQDRAGLEAITQLHRQLDDDANGNVDLSESDDFLREELQYDSGYEKRQRAFHHNDDMHISVKELWEAWLRSEVHNWTTEQTVEWLSQSVDLPQYRSLFLQHKITGATLPRLAVNNMQYLSNVLGIKDPIHKQKLALKAMDVVLFGPPKEIKREADNSLAYSCLSPGKIGPGFLKITWNKCGLMDRHAVRQTF</sequence>
<dbReference type="GO" id="GO:0005509">
    <property type="term" value="F:calcium ion binding"/>
    <property type="evidence" value="ECO:0007669"/>
    <property type="project" value="TreeGrafter"/>
</dbReference>
<comment type="subcellular location">
    <subcellularLocation>
        <location evidence="13">Endomembrane system</location>
        <topology evidence="13">Single-pass type I membrane protein</topology>
    </subcellularLocation>
</comment>
<keyword evidence="3" id="KW-0109">Calcium transport</keyword>
<evidence type="ECO:0000256" key="11">
    <source>
        <dbReference type="ARBA" id="ARBA00023136"/>
    </source>
</evidence>
<organism evidence="17 18">
    <name type="scientific">Papilio xuthus</name>
    <name type="common">Asian swallowtail butterfly</name>
    <dbReference type="NCBI Taxonomy" id="66420"/>
    <lineage>
        <taxon>Eukaryota</taxon>
        <taxon>Metazoa</taxon>
        <taxon>Ecdysozoa</taxon>
        <taxon>Arthropoda</taxon>
        <taxon>Hexapoda</taxon>
        <taxon>Insecta</taxon>
        <taxon>Pterygota</taxon>
        <taxon>Neoptera</taxon>
        <taxon>Endopterygota</taxon>
        <taxon>Lepidoptera</taxon>
        <taxon>Glossata</taxon>
        <taxon>Ditrysia</taxon>
        <taxon>Papilionoidea</taxon>
        <taxon>Papilionidae</taxon>
        <taxon>Papilioninae</taxon>
        <taxon>Papilio</taxon>
    </lineage>
</organism>
<dbReference type="SUPFAM" id="SSF47769">
    <property type="entry name" value="SAM/Pointed domain"/>
    <property type="match status" value="1"/>
</dbReference>
<dbReference type="PANTHER" id="PTHR15136">
    <property type="entry name" value="STROMAL INTERACTION MOLECULE HOMOLOG"/>
    <property type="match status" value="1"/>
</dbReference>
<evidence type="ECO:0000256" key="4">
    <source>
        <dbReference type="ARBA" id="ARBA00022692"/>
    </source>
</evidence>
<dbReference type="PROSITE" id="PS50105">
    <property type="entry name" value="SAM_DOMAIN"/>
    <property type="match status" value="1"/>
</dbReference>
<dbReference type="InterPro" id="IPR057835">
    <property type="entry name" value="EF-hand_STIM1/2"/>
</dbReference>
<dbReference type="PANTHER" id="PTHR15136:SF5">
    <property type="entry name" value="STROMAL INTERACTION MOLECULE HOMOLOG"/>
    <property type="match status" value="1"/>
</dbReference>
<dbReference type="GO" id="GO:0005886">
    <property type="term" value="C:plasma membrane"/>
    <property type="evidence" value="ECO:0007669"/>
    <property type="project" value="TreeGrafter"/>
</dbReference>
<feature type="compositionally biased region" description="Basic and acidic residues" evidence="14">
    <location>
        <begin position="22"/>
        <end position="32"/>
    </location>
</feature>
<evidence type="ECO:0000313" key="17">
    <source>
        <dbReference type="EMBL" id="KPI98200.1"/>
    </source>
</evidence>
<keyword evidence="6 15" id="KW-0732">Signal</keyword>
<keyword evidence="11" id="KW-0472">Membrane</keyword>
<keyword evidence="18" id="KW-1185">Reference proteome</keyword>
<keyword evidence="4" id="KW-0812">Transmembrane</keyword>
<dbReference type="InterPro" id="IPR013761">
    <property type="entry name" value="SAM/pointed_sf"/>
</dbReference>
<dbReference type="Pfam" id="PF07647">
    <property type="entry name" value="SAM_2"/>
    <property type="match status" value="1"/>
</dbReference>
<reference evidence="17 18" key="1">
    <citation type="journal article" date="2015" name="Nat. Commun.">
        <title>Outbred genome sequencing and CRISPR/Cas9 gene editing in butterflies.</title>
        <authorList>
            <person name="Li X."/>
            <person name="Fan D."/>
            <person name="Zhang W."/>
            <person name="Liu G."/>
            <person name="Zhang L."/>
            <person name="Zhao L."/>
            <person name="Fang X."/>
            <person name="Chen L."/>
            <person name="Dong Y."/>
            <person name="Chen Y."/>
            <person name="Ding Y."/>
            <person name="Zhao R."/>
            <person name="Feng M."/>
            <person name="Zhu Y."/>
            <person name="Feng Y."/>
            <person name="Jiang X."/>
            <person name="Zhu D."/>
            <person name="Xiang H."/>
            <person name="Feng X."/>
            <person name="Li S."/>
            <person name="Wang J."/>
            <person name="Zhang G."/>
            <person name="Kronforst M.R."/>
            <person name="Wang W."/>
        </authorList>
    </citation>
    <scope>NUCLEOTIDE SEQUENCE [LARGE SCALE GENOMIC DNA]</scope>
    <source>
        <strain evidence="17">Ya'a_city_454_Px</strain>
        <tissue evidence="17">Whole body</tissue>
    </source>
</reference>
<evidence type="ECO:0000313" key="18">
    <source>
        <dbReference type="Proteomes" id="UP000053268"/>
    </source>
</evidence>
<dbReference type="Gene3D" id="1.10.150.50">
    <property type="entry name" value="Transcription Factor, Ets-1"/>
    <property type="match status" value="1"/>
</dbReference>
<evidence type="ECO:0000256" key="13">
    <source>
        <dbReference type="ARBA" id="ARBA00046288"/>
    </source>
</evidence>
<evidence type="ECO:0000256" key="7">
    <source>
        <dbReference type="ARBA" id="ARBA00022837"/>
    </source>
</evidence>
<keyword evidence="9" id="KW-0175">Coiled coil</keyword>
<keyword evidence="2" id="KW-0597">Phosphoprotein</keyword>
<feature type="signal peptide" evidence="15">
    <location>
        <begin position="1"/>
        <end position="19"/>
    </location>
</feature>
<dbReference type="GO" id="GO:0006874">
    <property type="term" value="P:intracellular calcium ion homeostasis"/>
    <property type="evidence" value="ECO:0007669"/>
    <property type="project" value="TreeGrafter"/>
</dbReference>
<proteinExistence type="predicted"/>
<dbReference type="FunFam" id="1.10.150.50:FF:000009">
    <property type="entry name" value="Stromal interaction molecule 1"/>
    <property type="match status" value="1"/>
</dbReference>
<keyword evidence="10" id="KW-0406">Ion transport</keyword>
<dbReference type="GO" id="GO:0002115">
    <property type="term" value="P:store-operated calcium entry"/>
    <property type="evidence" value="ECO:0007669"/>
    <property type="project" value="TreeGrafter"/>
</dbReference>
<dbReference type="GO" id="GO:0005783">
    <property type="term" value="C:endoplasmic reticulum"/>
    <property type="evidence" value="ECO:0007669"/>
    <property type="project" value="TreeGrafter"/>
</dbReference>
<dbReference type="GO" id="GO:0005246">
    <property type="term" value="F:calcium channel regulator activity"/>
    <property type="evidence" value="ECO:0007669"/>
    <property type="project" value="InterPro"/>
</dbReference>
<evidence type="ECO:0000256" key="8">
    <source>
        <dbReference type="ARBA" id="ARBA00022989"/>
    </source>
</evidence>
<dbReference type="Proteomes" id="UP000053268">
    <property type="component" value="Unassembled WGS sequence"/>
</dbReference>
<protein>
    <submittedName>
        <fullName evidence="17">Stromal interaction molecule-like</fullName>
    </submittedName>
</protein>
<dbReference type="AlphaFoldDB" id="A0A194Q464"/>
<evidence type="ECO:0000256" key="3">
    <source>
        <dbReference type="ARBA" id="ARBA00022568"/>
    </source>
</evidence>
<feature type="chain" id="PRO_5008264029" evidence="15">
    <location>
        <begin position="20"/>
        <end position="261"/>
    </location>
</feature>
<dbReference type="Pfam" id="PF25578">
    <property type="entry name" value="EF-hand_STIM1"/>
    <property type="match status" value="1"/>
</dbReference>
<dbReference type="SMART" id="SM00454">
    <property type="entry name" value="SAM"/>
    <property type="match status" value="1"/>
</dbReference>
<accession>A0A194Q464</accession>
<evidence type="ECO:0000256" key="9">
    <source>
        <dbReference type="ARBA" id="ARBA00023054"/>
    </source>
</evidence>
<evidence type="ECO:0000256" key="14">
    <source>
        <dbReference type="SAM" id="MobiDB-lite"/>
    </source>
</evidence>
<dbReference type="STRING" id="66420.A0A194Q464"/>
<dbReference type="Gene3D" id="1.10.238.180">
    <property type="match status" value="1"/>
</dbReference>
<dbReference type="EMBL" id="KQ459585">
    <property type="protein sequence ID" value="KPI98200.1"/>
    <property type="molecule type" value="Genomic_DNA"/>
</dbReference>
<evidence type="ECO:0000256" key="2">
    <source>
        <dbReference type="ARBA" id="ARBA00022553"/>
    </source>
</evidence>